<keyword evidence="3" id="KW-0067">ATP-binding</keyword>
<proteinExistence type="predicted"/>
<dbReference type="InterPro" id="IPR032875">
    <property type="entry name" value="Succ_CoA_lig_flav_dom"/>
</dbReference>
<sequence length="479" mass="51104">MNEASINAFFTPRGVAIIGASARQGSPSNQILKYSKEMSLTGNVFPVNPTAKEIEGLKCYGSLLEIPETVDLVVISVGASKALNVAYEIKERREAVGDAGAVAIVSAGFKELGTEEAIALQDEMIATIKSCGARVIGPNCQGVVDIYNGINTTFSVPPVTLKGGLTIISQSGAFATSYLRWAKDHKLVGINKFVTLGNMADVDVTETLAFMADDERTKVIAMYLEGTTDARKLMDVAKSVTSKKPIVAIKAGRTAAGSNVAHSHTASIAGDDNIYDGAFKQVGIIRANTIAEFYHTGRVFDKMPIPKGNRICILTVVGGPSTICVDALTETGEAQLAHFSDELVTSVQAVLSGNANVGNPDGYIDMTASITPVMHKDALALLMADDSIDGIIFITTPPGFIGSEDLAKAIEEGYNAVPEEKRKPLFSVLMAGNAVGDCRVMLEEKGFPTFEYPDEAARVMINMIRYSNYLKHNGVDERM</sequence>
<dbReference type="InterPro" id="IPR036291">
    <property type="entry name" value="NAD(P)-bd_dom_sf"/>
</dbReference>
<keyword evidence="6" id="KW-1185">Reference proteome</keyword>
<evidence type="ECO:0000256" key="2">
    <source>
        <dbReference type="ARBA" id="ARBA00022741"/>
    </source>
</evidence>
<keyword evidence="1" id="KW-0436">Ligase</keyword>
<dbReference type="InterPro" id="IPR016102">
    <property type="entry name" value="Succinyl-CoA_synth-like"/>
</dbReference>
<accession>A0ABS5PMT6</accession>
<dbReference type="Gene3D" id="3.40.50.720">
    <property type="entry name" value="NAD(P)-binding Rossmann-like Domain"/>
    <property type="match status" value="1"/>
</dbReference>
<dbReference type="Gene3D" id="3.40.50.261">
    <property type="entry name" value="Succinyl-CoA synthetase domains"/>
    <property type="match status" value="2"/>
</dbReference>
<evidence type="ECO:0000256" key="1">
    <source>
        <dbReference type="ARBA" id="ARBA00022598"/>
    </source>
</evidence>
<reference evidence="5 6" key="1">
    <citation type="submission" date="2021-05" db="EMBL/GenBank/DDBJ databases">
        <title>Fusibacter ferrireducens sp. nov., an anaerobic, sulfur- and Fe-reducing bacterium isolated from the mangrove sediment.</title>
        <authorList>
            <person name="Qiu D."/>
        </authorList>
    </citation>
    <scope>NUCLEOTIDE SEQUENCE [LARGE SCALE GENOMIC DNA]</scope>
    <source>
        <strain evidence="5 6">DSM 12116</strain>
    </source>
</reference>
<dbReference type="EMBL" id="JAHBCL010000008">
    <property type="protein sequence ID" value="MBS7526177.1"/>
    <property type="molecule type" value="Genomic_DNA"/>
</dbReference>
<dbReference type="InterPro" id="IPR051538">
    <property type="entry name" value="Acyl-CoA_Synth/Transferase"/>
</dbReference>
<comment type="caution">
    <text evidence="5">The sequence shown here is derived from an EMBL/GenBank/DDBJ whole genome shotgun (WGS) entry which is preliminary data.</text>
</comment>
<organism evidence="5 6">
    <name type="scientific">Fusibacter paucivorans</name>
    <dbReference type="NCBI Taxonomy" id="76009"/>
    <lineage>
        <taxon>Bacteria</taxon>
        <taxon>Bacillati</taxon>
        <taxon>Bacillota</taxon>
        <taxon>Clostridia</taxon>
        <taxon>Eubacteriales</taxon>
        <taxon>Eubacteriales Family XII. Incertae Sedis</taxon>
        <taxon>Fusibacter</taxon>
    </lineage>
</organism>
<evidence type="ECO:0000313" key="6">
    <source>
        <dbReference type="Proteomes" id="UP000746471"/>
    </source>
</evidence>
<evidence type="ECO:0000259" key="4">
    <source>
        <dbReference type="SMART" id="SM00881"/>
    </source>
</evidence>
<dbReference type="Proteomes" id="UP000746471">
    <property type="component" value="Unassembled WGS sequence"/>
</dbReference>
<keyword evidence="2" id="KW-0547">Nucleotide-binding</keyword>
<dbReference type="SUPFAM" id="SSF52210">
    <property type="entry name" value="Succinyl-CoA synthetase domains"/>
    <property type="match status" value="2"/>
</dbReference>
<dbReference type="Pfam" id="PF13380">
    <property type="entry name" value="CoA_binding_2"/>
    <property type="match status" value="1"/>
</dbReference>
<protein>
    <submittedName>
        <fullName evidence="5">CoA-binding protein</fullName>
    </submittedName>
</protein>
<dbReference type="Pfam" id="PF13607">
    <property type="entry name" value="Succ_CoA_lig"/>
    <property type="match status" value="1"/>
</dbReference>
<dbReference type="PANTHER" id="PTHR43334">
    <property type="entry name" value="ACETATE--COA LIGASE [ADP-FORMING]"/>
    <property type="match status" value="1"/>
</dbReference>
<evidence type="ECO:0000256" key="3">
    <source>
        <dbReference type="ARBA" id="ARBA00022840"/>
    </source>
</evidence>
<dbReference type="SMART" id="SM00881">
    <property type="entry name" value="CoA_binding"/>
    <property type="match status" value="1"/>
</dbReference>
<dbReference type="PANTHER" id="PTHR43334:SF1">
    <property type="entry name" value="3-HYDROXYPROPIONATE--COA LIGASE [ADP-FORMING]"/>
    <property type="match status" value="1"/>
</dbReference>
<dbReference type="RefSeq" id="WP_213235962.1">
    <property type="nucleotide sequence ID" value="NZ_JAHBCL010000008.1"/>
</dbReference>
<feature type="domain" description="CoA-binding" evidence="4">
    <location>
        <begin position="9"/>
        <end position="109"/>
    </location>
</feature>
<dbReference type="SUPFAM" id="SSF51735">
    <property type="entry name" value="NAD(P)-binding Rossmann-fold domains"/>
    <property type="match status" value="1"/>
</dbReference>
<gene>
    <name evidence="5" type="ORF">KHM83_05775</name>
</gene>
<name>A0ABS5PMT6_9FIRM</name>
<evidence type="ECO:0000313" key="5">
    <source>
        <dbReference type="EMBL" id="MBS7526177.1"/>
    </source>
</evidence>
<dbReference type="InterPro" id="IPR003781">
    <property type="entry name" value="CoA-bd"/>
</dbReference>